<evidence type="ECO:0000259" key="1">
    <source>
        <dbReference type="Pfam" id="PF10543"/>
    </source>
</evidence>
<dbReference type="InterPro" id="IPR018873">
    <property type="entry name" value="KilA-N_DNA-bd_domain"/>
</dbReference>
<feature type="domain" description="KilA-N DNA-binding" evidence="1">
    <location>
        <begin position="29"/>
        <end position="113"/>
    </location>
</feature>
<evidence type="ECO:0000313" key="3">
    <source>
        <dbReference type="Proteomes" id="UP000199766"/>
    </source>
</evidence>
<proteinExistence type="predicted"/>
<evidence type="ECO:0000313" key="2">
    <source>
        <dbReference type="EMBL" id="SEQ19438.1"/>
    </source>
</evidence>
<dbReference type="EMBL" id="FOGD01000001">
    <property type="protein sequence ID" value="SEQ19438.1"/>
    <property type="molecule type" value="Genomic_DNA"/>
</dbReference>
<dbReference type="AlphaFoldDB" id="A0A1H9E3D2"/>
<gene>
    <name evidence="2" type="ORF">SAMN02982919_00174</name>
</gene>
<accession>A0A1H9E3D2</accession>
<dbReference type="Proteomes" id="UP000199766">
    <property type="component" value="Unassembled WGS sequence"/>
</dbReference>
<organism evidence="2 3">
    <name type="scientific">Giesbergeria anulus</name>
    <dbReference type="NCBI Taxonomy" id="180197"/>
    <lineage>
        <taxon>Bacteria</taxon>
        <taxon>Pseudomonadati</taxon>
        <taxon>Pseudomonadota</taxon>
        <taxon>Betaproteobacteria</taxon>
        <taxon>Burkholderiales</taxon>
        <taxon>Comamonadaceae</taxon>
        <taxon>Giesbergeria</taxon>
    </lineage>
</organism>
<dbReference type="Pfam" id="PF10543">
    <property type="entry name" value="ORF6N"/>
    <property type="match status" value="1"/>
</dbReference>
<keyword evidence="3" id="KW-1185">Reference proteome</keyword>
<protein>
    <submittedName>
        <fullName evidence="2">ORF6N domain-containing protein</fullName>
    </submittedName>
</protein>
<sequence length="240" mass="27667">MQSKPKKKTTNTPQNMTHTITIGTIATPVIGYKGQRVCTTQQLAELYGCTEKNLSVNFENNRNRFEEGKHFIKLQNDDLKEFKNQPNIVGLVAKRAAHLILWTERGAARHAKMLETDQAWDVFEQMEDSYFAQMLTRAPVVDGHERSTKHDRLPLYHFAIDTVVKHHLMFNKVYTLLNLFAGSYCFKDMSKEQTAEVADFCDRFALGQDTRNDWQRITSNQAKLHGTPPQLDMVEKLLFS</sequence>
<reference evidence="2 3" key="1">
    <citation type="submission" date="2016-10" db="EMBL/GenBank/DDBJ databases">
        <authorList>
            <person name="de Groot N.N."/>
        </authorList>
    </citation>
    <scope>NUCLEOTIDE SEQUENCE [LARGE SCALE GENOMIC DNA]</scope>
    <source>
        <strain evidence="2 3">ATCC 35958</strain>
    </source>
</reference>
<dbReference type="STRING" id="180197.SAMN02982919_00174"/>
<name>A0A1H9E3D2_9BURK</name>